<reference evidence="2 3" key="1">
    <citation type="submission" date="2022-05" db="EMBL/GenBank/DDBJ databases">
        <authorList>
            <person name="Zhou X."/>
            <person name="Li K."/>
            <person name="Man Y."/>
        </authorList>
    </citation>
    <scope>NUCLEOTIDE SEQUENCE [LARGE SCALE GENOMIC DNA]</scope>
    <source>
        <strain evidence="2 3">MS405</strain>
    </source>
</reference>
<accession>A0ABY4PPW4</accession>
<sequence>MESLEGLQVITCKDRAELDAWLDAHHVTAPGLWLMVAKKASGVPSVTAGEIIDVALCHGWIDGQRRSYDDVYYLQKITRRRPRGLWSKVNVQKVEALTAAGRMREAGLAEVAAAKADGRWEAAYESQRNATVPDDLTAALAASPAARKTFEALGKSDQYVVLHRLMTARTPATRAARLERMVAKLATGRPEGARGTARPATTDPQTQKGAPGRGPSLPGALPEEL</sequence>
<organism evidence="2 3">
    <name type="scientific">Streptomyces durmitorensis</name>
    <dbReference type="NCBI Taxonomy" id="319947"/>
    <lineage>
        <taxon>Bacteria</taxon>
        <taxon>Bacillati</taxon>
        <taxon>Actinomycetota</taxon>
        <taxon>Actinomycetes</taxon>
        <taxon>Kitasatosporales</taxon>
        <taxon>Streptomycetaceae</taxon>
        <taxon>Streptomyces</taxon>
    </lineage>
</organism>
<evidence type="ECO:0000313" key="2">
    <source>
        <dbReference type="EMBL" id="UQT55445.1"/>
    </source>
</evidence>
<evidence type="ECO:0000256" key="1">
    <source>
        <dbReference type="SAM" id="MobiDB-lite"/>
    </source>
</evidence>
<dbReference type="Proteomes" id="UP000829992">
    <property type="component" value="Chromosome"/>
</dbReference>
<keyword evidence="3" id="KW-1185">Reference proteome</keyword>
<name>A0ABY4PPW4_9ACTN</name>
<proteinExistence type="predicted"/>
<gene>
    <name evidence="2" type="ORF">M4V62_10255</name>
</gene>
<evidence type="ECO:0000313" key="3">
    <source>
        <dbReference type="Proteomes" id="UP000829992"/>
    </source>
</evidence>
<feature type="region of interest" description="Disordered" evidence="1">
    <location>
        <begin position="185"/>
        <end position="225"/>
    </location>
</feature>
<dbReference type="EMBL" id="CP097289">
    <property type="protein sequence ID" value="UQT55445.1"/>
    <property type="molecule type" value="Genomic_DNA"/>
</dbReference>
<protein>
    <submittedName>
        <fullName evidence="2">YdeI/OmpD-associated family protein</fullName>
    </submittedName>
</protein>
<dbReference type="Pfam" id="PF13376">
    <property type="entry name" value="OmdA"/>
    <property type="match status" value="1"/>
</dbReference>
<dbReference type="RefSeq" id="WP_249586934.1">
    <property type="nucleotide sequence ID" value="NZ_BAAAQL010000008.1"/>
</dbReference>